<feature type="transmembrane region" description="Helical" evidence="1">
    <location>
        <begin position="31"/>
        <end position="54"/>
    </location>
</feature>
<evidence type="ECO:0000313" key="3">
    <source>
        <dbReference type="Proteomes" id="UP000297646"/>
    </source>
</evidence>
<keyword evidence="1" id="KW-1133">Transmembrane helix</keyword>
<sequence>MTENKILTSLFSASFVFYYLSIFVKSTNLSYLSMFSSGSFAKILVILSVGLLLLKVMLANTYSVKHVVTIVIGVMVGAIIAFKSGQHSFFYIVMFTLFSDRIDIYYFLKTFIWISATSLFILLVMSKFGIIYNFEYFRTDWASGLIKSRYSLGDLYPTSFSSRLTFLIAAVVFVKRFDLNYMVSVLLSALVIYVYLETDSRVDLVVGLLLIVIGTFGAQLEKTRLLNNRFWGLIPFIIATIMLILVLMYQKNPGPLLKLDSILSSRIAWSAIGFNRYNFHTLFGQKVIMSGAGGLENSSNYGTGQNNDYFFIDSSYMNILLNYGVLFAYGVYCVYFVAANKFREVYKNNDFGILIMILSIQWLINQYIVEIGMQPFFIVAVSVLMSKFYEGRRNEII</sequence>
<feature type="transmembrane region" description="Helical" evidence="1">
    <location>
        <begin position="319"/>
        <end position="339"/>
    </location>
</feature>
<comment type="caution">
    <text evidence="2">The sequence shown here is derived from an EMBL/GenBank/DDBJ whole genome shotgun (WGS) entry which is preliminary data.</text>
</comment>
<feature type="transmembrane region" description="Helical" evidence="1">
    <location>
        <begin position="351"/>
        <end position="368"/>
    </location>
</feature>
<feature type="transmembrane region" description="Helical" evidence="1">
    <location>
        <begin position="66"/>
        <end position="85"/>
    </location>
</feature>
<proteinExistence type="predicted"/>
<feature type="transmembrane region" description="Helical" evidence="1">
    <location>
        <begin position="202"/>
        <end position="218"/>
    </location>
</feature>
<accession>A0A4Z0RYY5</accession>
<gene>
    <name evidence="2" type="ORF">C6P11_07765</name>
</gene>
<name>A0A4Z0RYY5_WEICO</name>
<evidence type="ECO:0000256" key="1">
    <source>
        <dbReference type="SAM" id="Phobius"/>
    </source>
</evidence>
<feature type="transmembrane region" description="Helical" evidence="1">
    <location>
        <begin position="6"/>
        <end position="24"/>
    </location>
</feature>
<feature type="transmembrane region" description="Helical" evidence="1">
    <location>
        <begin position="106"/>
        <end position="132"/>
    </location>
</feature>
<dbReference type="AlphaFoldDB" id="A0A4Z0RYY5"/>
<dbReference type="RefSeq" id="WP_135520077.1">
    <property type="nucleotide sequence ID" value="NZ_PVSN01000053.1"/>
</dbReference>
<dbReference type="EMBL" id="PVSN01000053">
    <property type="protein sequence ID" value="TGE71786.1"/>
    <property type="molecule type" value="Genomic_DNA"/>
</dbReference>
<keyword evidence="1" id="KW-0472">Membrane</keyword>
<feature type="transmembrane region" description="Helical" evidence="1">
    <location>
        <begin position="179"/>
        <end position="196"/>
    </location>
</feature>
<dbReference type="Proteomes" id="UP000297646">
    <property type="component" value="Unassembled WGS sequence"/>
</dbReference>
<evidence type="ECO:0000313" key="2">
    <source>
        <dbReference type="EMBL" id="TGE71786.1"/>
    </source>
</evidence>
<organism evidence="2 3">
    <name type="scientific">Weissella confusa</name>
    <name type="common">Lactobacillus confusus</name>
    <dbReference type="NCBI Taxonomy" id="1583"/>
    <lineage>
        <taxon>Bacteria</taxon>
        <taxon>Bacillati</taxon>
        <taxon>Bacillota</taxon>
        <taxon>Bacilli</taxon>
        <taxon>Lactobacillales</taxon>
        <taxon>Lactobacillaceae</taxon>
        <taxon>Weissella</taxon>
    </lineage>
</organism>
<dbReference type="OrthoDB" id="2085113at2"/>
<feature type="transmembrane region" description="Helical" evidence="1">
    <location>
        <begin position="230"/>
        <end position="249"/>
    </location>
</feature>
<reference evidence="2 3" key="1">
    <citation type="submission" date="2018-03" db="EMBL/GenBank/DDBJ databases">
        <title>Genome sequencing of Weissella confusa isolates.</title>
        <authorList>
            <person name="Kajala I."/>
            <person name="Baruah R."/>
            <person name="Bergsveinson J."/>
            <person name="Juvonen R."/>
            <person name="Ziola B."/>
        </authorList>
    </citation>
    <scope>NUCLEOTIDE SEQUENCE [LARGE SCALE GENOMIC DNA]</scope>
    <source>
        <strain evidence="2 3">VTT E-062653</strain>
    </source>
</reference>
<keyword evidence="1" id="KW-0812">Transmembrane</keyword>
<protein>
    <recommendedName>
        <fullName evidence="4">Polysaccharide polymerase</fullName>
    </recommendedName>
</protein>
<evidence type="ECO:0008006" key="4">
    <source>
        <dbReference type="Google" id="ProtNLM"/>
    </source>
</evidence>